<reference evidence="1" key="1">
    <citation type="journal article" date="2020" name="J. ISSAAS">
        <title>Lactobacilli and other gastrointestinal microbiota of Peromyscus leucopus, reservoir host for agents of Lyme disease and other zoonoses in North America.</title>
        <authorList>
            <person name="Milovic A."/>
            <person name="Bassam K."/>
            <person name="Shao H."/>
            <person name="Chatzistamou I."/>
            <person name="Tufts D.M."/>
            <person name="Diuk-Wasser M."/>
            <person name="Barbour A.G."/>
        </authorList>
    </citation>
    <scope>NUCLEOTIDE SEQUENCE</scope>
    <source>
        <strain evidence="1">LL40</strain>
    </source>
</reference>
<sequence>MSTAIMMTITVVSVTASGYDNIYENVCQINSFITDGMYLEAIAECDQTKAWHNLSQTDIGILDSLRTQAQEKYDNYIYSLTAVYDDITANVNQINSFISRGLYFEAMQECDQTKAWHNLSLADIVTLDGLKTQAHNCIYYPGTEIPRFEHLVPNAKLNYQNVEEKIAGCLYHDYSYKACSFDDYRKYKTAIEKMGWKWYDGHTEYDTKIIDNTIKKVHRFAVSSYKKKGSPDIDVFWHYNQKIASVTWVLRNR</sequence>
<dbReference type="EMBL" id="MN577573">
    <property type="protein sequence ID" value="QGT51092.1"/>
    <property type="molecule type" value="Genomic_DNA"/>
</dbReference>
<proteinExistence type="predicted"/>
<dbReference type="AlphaFoldDB" id="A0A650ENS8"/>
<organism evidence="1">
    <name type="scientific">uncultured Bacillota bacterium</name>
    <dbReference type="NCBI Taxonomy" id="344338"/>
    <lineage>
        <taxon>Bacteria</taxon>
        <taxon>Bacillati</taxon>
        <taxon>Bacillota</taxon>
        <taxon>environmental samples</taxon>
    </lineage>
</organism>
<protein>
    <submittedName>
        <fullName evidence="1">Uncharacterized protein</fullName>
    </submittedName>
</protein>
<gene>
    <name evidence="1" type="ORF">Firmicute1046_1680</name>
</gene>
<name>A0A650ENS8_9FIRM</name>
<evidence type="ECO:0000313" key="1">
    <source>
        <dbReference type="EMBL" id="QGT51092.1"/>
    </source>
</evidence>
<accession>A0A650ENS8</accession>